<evidence type="ECO:0000256" key="3">
    <source>
        <dbReference type="ARBA" id="ARBA00022989"/>
    </source>
</evidence>
<dbReference type="Proteomes" id="UP000784294">
    <property type="component" value="Unassembled WGS sequence"/>
</dbReference>
<dbReference type="GO" id="GO:0016020">
    <property type="term" value="C:membrane"/>
    <property type="evidence" value="ECO:0007669"/>
    <property type="project" value="UniProtKB-SubCell"/>
</dbReference>
<evidence type="ECO:0000313" key="6">
    <source>
        <dbReference type="Proteomes" id="UP000784294"/>
    </source>
</evidence>
<evidence type="ECO:0000256" key="1">
    <source>
        <dbReference type="ARBA" id="ARBA00004141"/>
    </source>
</evidence>
<dbReference type="GO" id="GO:0055064">
    <property type="term" value="P:chloride ion homeostasis"/>
    <property type="evidence" value="ECO:0007669"/>
    <property type="project" value="TreeGrafter"/>
</dbReference>
<evidence type="ECO:0000256" key="2">
    <source>
        <dbReference type="ARBA" id="ARBA00022692"/>
    </source>
</evidence>
<dbReference type="EMBL" id="CAAALY010260843">
    <property type="protein sequence ID" value="VEL39323.1"/>
    <property type="molecule type" value="Genomic_DNA"/>
</dbReference>
<proteinExistence type="predicted"/>
<keyword evidence="4" id="KW-0472">Membrane</keyword>
<protein>
    <recommendedName>
        <fullName evidence="7">Amino acid permease/ SLC12A domain-containing protein</fullName>
    </recommendedName>
</protein>
<keyword evidence="6" id="KW-1185">Reference proteome</keyword>
<dbReference type="InterPro" id="IPR004842">
    <property type="entry name" value="SLC12A_fam"/>
</dbReference>
<dbReference type="PANTHER" id="PTHR11827:SF6">
    <property type="entry name" value="SOLUTE CARRIER FAMILY 12 MEMBER 8"/>
    <property type="match status" value="1"/>
</dbReference>
<comment type="caution">
    <text evidence="5">The sequence shown here is derived from an EMBL/GenBank/DDBJ whole genome shotgun (WGS) entry which is preliminary data.</text>
</comment>
<evidence type="ECO:0000256" key="4">
    <source>
        <dbReference type="ARBA" id="ARBA00023136"/>
    </source>
</evidence>
<dbReference type="PANTHER" id="PTHR11827">
    <property type="entry name" value="SOLUTE CARRIER FAMILY 12, CATION COTRANSPORTERS"/>
    <property type="match status" value="1"/>
</dbReference>
<accession>A0A448XLB1</accession>
<evidence type="ECO:0008006" key="7">
    <source>
        <dbReference type="Google" id="ProtNLM"/>
    </source>
</evidence>
<evidence type="ECO:0000313" key="5">
    <source>
        <dbReference type="EMBL" id="VEL39323.1"/>
    </source>
</evidence>
<name>A0A448XLB1_9PLAT</name>
<gene>
    <name evidence="5" type="ORF">PXEA_LOCUS32763</name>
</gene>
<reference evidence="5" key="1">
    <citation type="submission" date="2018-11" db="EMBL/GenBank/DDBJ databases">
        <authorList>
            <consortium name="Pathogen Informatics"/>
        </authorList>
    </citation>
    <scope>NUCLEOTIDE SEQUENCE</scope>
</reference>
<keyword evidence="3" id="KW-1133">Transmembrane helix</keyword>
<sequence>MQFLVAIVSVIGICERTFIKEGGVYFIISHVLGYRIGAAVSITYCLGQDGLQYRSHLGLINTPSWTRTLTMLRLISTQL</sequence>
<dbReference type="GO" id="GO:1990573">
    <property type="term" value="P:potassium ion import across plasma membrane"/>
    <property type="evidence" value="ECO:0007669"/>
    <property type="project" value="TreeGrafter"/>
</dbReference>
<dbReference type="GO" id="GO:0055075">
    <property type="term" value="P:potassium ion homeostasis"/>
    <property type="evidence" value="ECO:0007669"/>
    <property type="project" value="TreeGrafter"/>
</dbReference>
<comment type="subcellular location">
    <subcellularLocation>
        <location evidence="1">Membrane</location>
        <topology evidence="1">Multi-pass membrane protein</topology>
    </subcellularLocation>
</comment>
<dbReference type="GO" id="GO:0006884">
    <property type="term" value="P:cell volume homeostasis"/>
    <property type="evidence" value="ECO:0007669"/>
    <property type="project" value="TreeGrafter"/>
</dbReference>
<dbReference type="OrthoDB" id="2020542at2759"/>
<dbReference type="AlphaFoldDB" id="A0A448XLB1"/>
<dbReference type="GO" id="GO:0015379">
    <property type="term" value="F:potassium:chloride symporter activity"/>
    <property type="evidence" value="ECO:0007669"/>
    <property type="project" value="TreeGrafter"/>
</dbReference>
<organism evidence="5 6">
    <name type="scientific">Protopolystoma xenopodis</name>
    <dbReference type="NCBI Taxonomy" id="117903"/>
    <lineage>
        <taxon>Eukaryota</taxon>
        <taxon>Metazoa</taxon>
        <taxon>Spiralia</taxon>
        <taxon>Lophotrochozoa</taxon>
        <taxon>Platyhelminthes</taxon>
        <taxon>Monogenea</taxon>
        <taxon>Polyopisthocotylea</taxon>
        <taxon>Polystomatidea</taxon>
        <taxon>Polystomatidae</taxon>
        <taxon>Protopolystoma</taxon>
    </lineage>
</organism>
<keyword evidence="2" id="KW-0812">Transmembrane</keyword>